<dbReference type="Pfam" id="PF01968">
    <property type="entry name" value="Hydantoinase_A"/>
    <property type="match status" value="1"/>
</dbReference>
<proteinExistence type="predicted"/>
<feature type="domain" description="Hydantoinase A/oxoprolinase" evidence="1">
    <location>
        <begin position="200"/>
        <end position="484"/>
    </location>
</feature>
<gene>
    <name evidence="4" type="ORF">GCM10023175_42060</name>
</gene>
<evidence type="ECO:0000259" key="1">
    <source>
        <dbReference type="Pfam" id="PF01968"/>
    </source>
</evidence>
<comment type="caution">
    <text evidence="4">The sequence shown here is derived from an EMBL/GenBank/DDBJ whole genome shotgun (WGS) entry which is preliminary data.</text>
</comment>
<evidence type="ECO:0000259" key="2">
    <source>
        <dbReference type="Pfam" id="PF05378"/>
    </source>
</evidence>
<dbReference type="InterPro" id="IPR002821">
    <property type="entry name" value="Hydantoinase_A"/>
</dbReference>
<dbReference type="PANTHER" id="PTHR11365:SF23">
    <property type="entry name" value="HYPOTHETICAL 5-OXOPROLINASE (EUROFUNG)-RELATED"/>
    <property type="match status" value="1"/>
</dbReference>
<dbReference type="SUPFAM" id="SSF53067">
    <property type="entry name" value="Actin-like ATPase domain"/>
    <property type="match status" value="1"/>
</dbReference>
<dbReference type="Pfam" id="PF19278">
    <property type="entry name" value="Hydant_A_C"/>
    <property type="match status" value="1"/>
</dbReference>
<dbReference type="PANTHER" id="PTHR11365">
    <property type="entry name" value="5-OXOPROLINASE RELATED"/>
    <property type="match status" value="1"/>
</dbReference>
<dbReference type="RefSeq" id="WP_345421158.1">
    <property type="nucleotide sequence ID" value="NZ_BAABGT010000063.1"/>
</dbReference>
<dbReference type="EMBL" id="BAABGT010000063">
    <property type="protein sequence ID" value="GAA4550997.1"/>
    <property type="molecule type" value="Genomic_DNA"/>
</dbReference>
<evidence type="ECO:0000259" key="3">
    <source>
        <dbReference type="Pfam" id="PF19278"/>
    </source>
</evidence>
<keyword evidence="5" id="KW-1185">Reference proteome</keyword>
<reference evidence="5" key="1">
    <citation type="journal article" date="2019" name="Int. J. Syst. Evol. Microbiol.">
        <title>The Global Catalogue of Microorganisms (GCM) 10K type strain sequencing project: providing services to taxonomists for standard genome sequencing and annotation.</title>
        <authorList>
            <consortium name="The Broad Institute Genomics Platform"/>
            <consortium name="The Broad Institute Genome Sequencing Center for Infectious Disease"/>
            <person name="Wu L."/>
            <person name="Ma J."/>
        </authorList>
    </citation>
    <scope>NUCLEOTIDE SEQUENCE [LARGE SCALE GENOMIC DNA]</scope>
    <source>
        <strain evidence="5">JCM 17906</strain>
    </source>
</reference>
<feature type="domain" description="Acetophenone carboxylase-like C-terminal" evidence="3">
    <location>
        <begin position="545"/>
        <end position="665"/>
    </location>
</feature>
<evidence type="ECO:0000313" key="5">
    <source>
        <dbReference type="Proteomes" id="UP001501598"/>
    </source>
</evidence>
<dbReference type="InterPro" id="IPR049517">
    <property type="entry name" value="ACX-like_C"/>
</dbReference>
<accession>A0ABP8RX38</accession>
<dbReference type="InterPro" id="IPR008040">
    <property type="entry name" value="Hydant_A_N"/>
</dbReference>
<dbReference type="Proteomes" id="UP001501598">
    <property type="component" value="Unassembled WGS sequence"/>
</dbReference>
<evidence type="ECO:0000313" key="4">
    <source>
        <dbReference type="EMBL" id="GAA4550997.1"/>
    </source>
</evidence>
<feature type="domain" description="Hydantoinase/oxoprolinase N-terminal" evidence="2">
    <location>
        <begin position="2"/>
        <end position="178"/>
    </location>
</feature>
<name>A0ABP8RX38_9PSEU</name>
<dbReference type="Pfam" id="PF05378">
    <property type="entry name" value="Hydant_A_N"/>
    <property type="match status" value="1"/>
</dbReference>
<protein>
    <submittedName>
        <fullName evidence="4">Hydantoinase/oxoprolinase family protein</fullName>
    </submittedName>
</protein>
<dbReference type="InterPro" id="IPR045079">
    <property type="entry name" value="Oxoprolinase-like"/>
</dbReference>
<dbReference type="InterPro" id="IPR043129">
    <property type="entry name" value="ATPase_NBD"/>
</dbReference>
<sequence>MIGVDVGGTFTDVVAVRNGEIRTVKVPTNVRDTEQGVLRGAQDIGVSESQIFNHASTHGLNAVITRRLPKIAFLTTLGHRDILDMGRTWRPVEGLTDAAWRRPFGDAARPLVPRYLRRGIRERITASGDVLFPIDEEQAREELRTLQECDVAGVAVCLINAYVTDAHEARLRDLIREELGDEVAVSISSEVSPLAKEFARASSTVVDVLMKLIYGKYTDRLDSGLRDLGFTGDLNYADCAAHLVPAEVAMRQPFRIVFAGPAAGTMSSAHFGSQIDLGNLLCCDVGGTSADISLVTAGVPFVNTSFELEHDLIVNALSNEVSSIGAGGGSLITIGEVGELRVGPGSAGADPGPACYGIGGEQPTMTDACLLIGIIDPDGFAGGRMTLKKDLAEQAFAALDTPIGVDQRVRHAFDIGINNIAEGVVNIAIQHGIDPRDYSLVAYGAAGPMLLPAVLGQVRAREVVVPPHPGLFSALGLVSSDLVYSESRCSYTLLDGDAAPHIDAIFTEMEEALRSRLRPEEREKAVFVRSLDGRLVGQSWETPFVEVPEGTIDAAAMDQLVRNFHKTYGERWSKTFEMMPVQGVTYRVDAQVPADKVSYPEVPRRTDGDRPSAPVPTRSLTLRYLSESDQAANEYARVDLRQGDRIAGPAVIREPMSTTFVLAGQTVEVGRVGELRITREES</sequence>
<organism evidence="4 5">
    <name type="scientific">Pseudonocardia xishanensis</name>
    <dbReference type="NCBI Taxonomy" id="630995"/>
    <lineage>
        <taxon>Bacteria</taxon>
        <taxon>Bacillati</taxon>
        <taxon>Actinomycetota</taxon>
        <taxon>Actinomycetes</taxon>
        <taxon>Pseudonocardiales</taxon>
        <taxon>Pseudonocardiaceae</taxon>
        <taxon>Pseudonocardia</taxon>
    </lineage>
</organism>